<dbReference type="Proteomes" id="UP000197468">
    <property type="component" value="Unassembled WGS sequence"/>
</dbReference>
<proteinExistence type="predicted"/>
<gene>
    <name evidence="2" type="ORF">CDN99_04315</name>
</gene>
<protein>
    <submittedName>
        <fullName evidence="2">Uncharacterized protein</fullName>
    </submittedName>
</protein>
<dbReference type="AlphaFoldDB" id="A0A246JM48"/>
<keyword evidence="3" id="KW-1185">Reference proteome</keyword>
<feature type="region of interest" description="Disordered" evidence="1">
    <location>
        <begin position="165"/>
        <end position="198"/>
    </location>
</feature>
<evidence type="ECO:0000256" key="1">
    <source>
        <dbReference type="SAM" id="MobiDB-lite"/>
    </source>
</evidence>
<reference evidence="2 3" key="1">
    <citation type="journal article" date="2008" name="Int. J. Syst. Evol. Microbiol.">
        <title>Description of Roseateles aquatilis sp. nov. and Roseateles terrae sp. nov., in the class Betaproteobacteria, and emended description of the genus Roseateles.</title>
        <authorList>
            <person name="Gomila M."/>
            <person name="Bowien B."/>
            <person name="Falsen E."/>
            <person name="Moore E.R."/>
            <person name="Lalucat J."/>
        </authorList>
    </citation>
    <scope>NUCLEOTIDE SEQUENCE [LARGE SCALE GENOMIC DNA]</scope>
    <source>
        <strain evidence="2 3">CCUG 48205</strain>
    </source>
</reference>
<name>A0A246JM48_9BURK</name>
<organism evidence="2 3">
    <name type="scientific">Roseateles aquatilis</name>
    <dbReference type="NCBI Taxonomy" id="431061"/>
    <lineage>
        <taxon>Bacteria</taxon>
        <taxon>Pseudomonadati</taxon>
        <taxon>Pseudomonadota</taxon>
        <taxon>Betaproteobacteria</taxon>
        <taxon>Burkholderiales</taxon>
        <taxon>Sphaerotilaceae</taxon>
        <taxon>Roseateles</taxon>
    </lineage>
</organism>
<comment type="caution">
    <text evidence="2">The sequence shown here is derived from an EMBL/GenBank/DDBJ whole genome shotgun (WGS) entry which is preliminary data.</text>
</comment>
<evidence type="ECO:0000313" key="3">
    <source>
        <dbReference type="Proteomes" id="UP000197468"/>
    </source>
</evidence>
<dbReference type="EMBL" id="NIOF01000001">
    <property type="protein sequence ID" value="OWQ93687.1"/>
    <property type="molecule type" value="Genomic_DNA"/>
</dbReference>
<feature type="compositionally biased region" description="Basic and acidic residues" evidence="1">
    <location>
        <begin position="165"/>
        <end position="175"/>
    </location>
</feature>
<sequence length="198" mass="21551">MESATGLMLIDDIEQCHRLFQEALTGCDFDGRCQTERRADTLKAAATLARYTPTRDAAQLDALQTWRAEMGSLLKLTIEEGRTKRQAADVLGVILLEAPPANLIEAFREADHLQLVLGTPPHRGPGFALRQQALAELEAIRPEHADDANALPAVQAAIAAARRLHDEADRVEREPCASSRPPSPAQRARFDAAGTNNA</sequence>
<evidence type="ECO:0000313" key="2">
    <source>
        <dbReference type="EMBL" id="OWQ93687.1"/>
    </source>
</evidence>
<accession>A0A246JM48</accession>